<gene>
    <name evidence="2" type="ORF">PACILC2_21160</name>
</gene>
<reference evidence="2 3" key="1">
    <citation type="submission" date="2021-04" db="EMBL/GenBank/DDBJ databases">
        <title>Draft genome sequence of Paenibacillus cisolokensis, LC2-13A.</title>
        <authorList>
            <person name="Uke A."/>
            <person name="Chhe C."/>
            <person name="Baramee S."/>
            <person name="Kosugi A."/>
        </authorList>
    </citation>
    <scope>NUCLEOTIDE SEQUENCE [LARGE SCALE GENOMIC DNA]</scope>
    <source>
        <strain evidence="2 3">LC2-13A</strain>
    </source>
</reference>
<evidence type="ECO:0000313" key="2">
    <source>
        <dbReference type="EMBL" id="GIQ63548.1"/>
    </source>
</evidence>
<feature type="region of interest" description="Disordered" evidence="1">
    <location>
        <begin position="106"/>
        <end position="127"/>
    </location>
</feature>
<sequence length="127" mass="14492">MSANLTERNGEDMALSKRIEDAIISGANVRGTKFPVTYCGVQYRVSVAEGETDFFGEPCHRVKVYEVKNGLFRKFVKVAEYQINSNRDSEWDVIASAMTAVKRYVNQRQRHEKERKLGELSRNGTGR</sequence>
<keyword evidence="3" id="KW-1185">Reference proteome</keyword>
<feature type="compositionally biased region" description="Basic and acidic residues" evidence="1">
    <location>
        <begin position="109"/>
        <end position="119"/>
    </location>
</feature>
<proteinExistence type="predicted"/>
<comment type="caution">
    <text evidence="2">The sequence shown here is derived from an EMBL/GenBank/DDBJ whole genome shotgun (WGS) entry which is preliminary data.</text>
</comment>
<evidence type="ECO:0000256" key="1">
    <source>
        <dbReference type="SAM" id="MobiDB-lite"/>
    </source>
</evidence>
<organism evidence="2 3">
    <name type="scientific">Paenibacillus cisolokensis</name>
    <dbReference type="NCBI Taxonomy" id="1658519"/>
    <lineage>
        <taxon>Bacteria</taxon>
        <taxon>Bacillati</taxon>
        <taxon>Bacillota</taxon>
        <taxon>Bacilli</taxon>
        <taxon>Bacillales</taxon>
        <taxon>Paenibacillaceae</taxon>
        <taxon>Paenibacillus</taxon>
    </lineage>
</organism>
<dbReference type="Proteomes" id="UP000680304">
    <property type="component" value="Unassembled WGS sequence"/>
</dbReference>
<protein>
    <submittedName>
        <fullName evidence="2">Uncharacterized protein</fullName>
    </submittedName>
</protein>
<dbReference type="EMBL" id="BOVJ01000065">
    <property type="protein sequence ID" value="GIQ63548.1"/>
    <property type="molecule type" value="Genomic_DNA"/>
</dbReference>
<evidence type="ECO:0000313" key="3">
    <source>
        <dbReference type="Proteomes" id="UP000680304"/>
    </source>
</evidence>
<accession>A0ABQ4N5Q4</accession>
<name>A0ABQ4N5Q4_9BACL</name>